<feature type="compositionally biased region" description="Basic and acidic residues" evidence="1">
    <location>
        <begin position="10"/>
        <end position="20"/>
    </location>
</feature>
<organism evidence="2 3">
    <name type="scientific">Raphidocelis subcapitata</name>
    <dbReference type="NCBI Taxonomy" id="307507"/>
    <lineage>
        <taxon>Eukaryota</taxon>
        <taxon>Viridiplantae</taxon>
        <taxon>Chlorophyta</taxon>
        <taxon>core chlorophytes</taxon>
        <taxon>Chlorophyceae</taxon>
        <taxon>CS clade</taxon>
        <taxon>Sphaeropleales</taxon>
        <taxon>Selenastraceae</taxon>
        <taxon>Raphidocelis</taxon>
    </lineage>
</organism>
<evidence type="ECO:0000313" key="3">
    <source>
        <dbReference type="Proteomes" id="UP000247498"/>
    </source>
</evidence>
<feature type="region of interest" description="Disordered" evidence="1">
    <location>
        <begin position="164"/>
        <end position="207"/>
    </location>
</feature>
<feature type="region of interest" description="Disordered" evidence="1">
    <location>
        <begin position="33"/>
        <end position="98"/>
    </location>
</feature>
<sequence>MEGSSAAEIARQRAEARRQKILARQKDRLTAITGVYSQHDDPGSSGGAEAAAASPAAAAPQPASVAEAAAAPSTGGPFAAASAAAAAPQPSRGHEQQQLEAMLASLQASLQQAAAAAAAAGPPSPPQHRAWGGGGGGGAGASQLDADAANAAMQTLLAGMGSGPFSDIHHASPDPADGGVAAGNGGFGSAPAPRGASPPGPGRRGDRLLDALQRDAPTVVLWFGRVLGVLVQQTQAVRLLSAALVAYAAAAGALRPSGGGGAAAALALRPALALFATQLAILAAAVALLGRGAARTVAERDGQYGGGDGVALPARLRQIDLLSYMPGAREALAGLSGYRQLLNAFSEDFAVYLLVCGLLSLATQP</sequence>
<feature type="compositionally biased region" description="Gly residues" evidence="1">
    <location>
        <begin position="131"/>
        <end position="140"/>
    </location>
</feature>
<evidence type="ECO:0000256" key="1">
    <source>
        <dbReference type="SAM" id="MobiDB-lite"/>
    </source>
</evidence>
<comment type="caution">
    <text evidence="2">The sequence shown here is derived from an EMBL/GenBank/DDBJ whole genome shotgun (WGS) entry which is preliminary data.</text>
</comment>
<feature type="region of interest" description="Disordered" evidence="1">
    <location>
        <begin position="1"/>
        <end position="20"/>
    </location>
</feature>
<dbReference type="Proteomes" id="UP000247498">
    <property type="component" value="Unassembled WGS sequence"/>
</dbReference>
<dbReference type="AlphaFoldDB" id="A0A2V0P4B4"/>
<dbReference type="InParanoid" id="A0A2V0P4B4"/>
<accession>A0A2V0P4B4</accession>
<proteinExistence type="predicted"/>
<feature type="region of interest" description="Disordered" evidence="1">
    <location>
        <begin position="114"/>
        <end position="143"/>
    </location>
</feature>
<protein>
    <submittedName>
        <fullName evidence="2">Uncharacterized protein</fullName>
    </submittedName>
</protein>
<evidence type="ECO:0000313" key="2">
    <source>
        <dbReference type="EMBL" id="GBF92037.1"/>
    </source>
</evidence>
<keyword evidence="3" id="KW-1185">Reference proteome</keyword>
<gene>
    <name evidence="2" type="ORF">Rsub_04384</name>
</gene>
<name>A0A2V0P4B4_9CHLO</name>
<dbReference type="OrthoDB" id="551643at2759"/>
<feature type="compositionally biased region" description="Low complexity" evidence="1">
    <location>
        <begin position="47"/>
        <end position="87"/>
    </location>
</feature>
<dbReference type="EMBL" id="BDRX01000029">
    <property type="protein sequence ID" value="GBF92037.1"/>
    <property type="molecule type" value="Genomic_DNA"/>
</dbReference>
<reference evidence="2 3" key="1">
    <citation type="journal article" date="2018" name="Sci. Rep.">
        <title>Raphidocelis subcapitata (=Pseudokirchneriella subcapitata) provides an insight into genome evolution and environmental adaptations in the Sphaeropleales.</title>
        <authorList>
            <person name="Suzuki S."/>
            <person name="Yamaguchi H."/>
            <person name="Nakajima N."/>
            <person name="Kawachi M."/>
        </authorList>
    </citation>
    <scope>NUCLEOTIDE SEQUENCE [LARGE SCALE GENOMIC DNA]</scope>
    <source>
        <strain evidence="2 3">NIES-35</strain>
    </source>
</reference>